<dbReference type="Proteomes" id="UP000701801">
    <property type="component" value="Unassembled WGS sequence"/>
</dbReference>
<evidence type="ECO:0000313" key="1">
    <source>
        <dbReference type="EMBL" id="CAG8972564.1"/>
    </source>
</evidence>
<dbReference type="PANTHER" id="PTHR35006">
    <property type="entry name" value="GLYOXALASE FAMILY PROTEIN (AFU_ORTHOLOGUE AFUA_5G14830)"/>
    <property type="match status" value="1"/>
</dbReference>
<dbReference type="EMBL" id="CAJVRM010000046">
    <property type="protein sequence ID" value="CAG8972564.1"/>
    <property type="molecule type" value="Genomic_DNA"/>
</dbReference>
<evidence type="ECO:0008006" key="3">
    <source>
        <dbReference type="Google" id="ProtNLM"/>
    </source>
</evidence>
<keyword evidence="2" id="KW-1185">Reference proteome</keyword>
<dbReference type="AlphaFoldDB" id="A0A9N9LHQ9"/>
<evidence type="ECO:0000313" key="2">
    <source>
        <dbReference type="Proteomes" id="UP000701801"/>
    </source>
</evidence>
<dbReference type="OrthoDB" id="10249419at2759"/>
<dbReference type="InterPro" id="IPR029068">
    <property type="entry name" value="Glyas_Bleomycin-R_OHBP_Dase"/>
</dbReference>
<dbReference type="Gene3D" id="3.10.180.10">
    <property type="entry name" value="2,3-Dihydroxybiphenyl 1,2-Dioxygenase, domain 1"/>
    <property type="match status" value="1"/>
</dbReference>
<proteinExistence type="predicted"/>
<comment type="caution">
    <text evidence="1">The sequence shown here is derived from an EMBL/GenBank/DDBJ whole genome shotgun (WGS) entry which is preliminary data.</text>
</comment>
<gene>
    <name evidence="1" type="ORF">HYALB_00011414</name>
</gene>
<dbReference type="SUPFAM" id="SSF54593">
    <property type="entry name" value="Glyoxalase/Bleomycin resistance protein/Dihydroxybiphenyl dioxygenase"/>
    <property type="match status" value="1"/>
</dbReference>
<protein>
    <recommendedName>
        <fullName evidence="3">VOC domain-containing protein</fullName>
    </recommendedName>
</protein>
<sequence>MTINHLFLMVPSIHASTLRTFYRQALRPLSYTELIVASETYIGYGSDYPYFWLKPYTSNASTAAPVPTHIAFDAPSQPAVDEFYKAALEAGGTDNGAPGIRKEYGRQPYYAAYVKDVLGNNIEAVHVSK</sequence>
<dbReference type="CDD" id="cd07262">
    <property type="entry name" value="VOC_like"/>
    <property type="match status" value="1"/>
</dbReference>
<dbReference type="PANTHER" id="PTHR35006:SF2">
    <property type="entry name" value="GLYOXALASE FAMILY PROTEIN (AFU_ORTHOLOGUE AFUA_5G14830)"/>
    <property type="match status" value="1"/>
</dbReference>
<accession>A0A9N9LHQ9</accession>
<organism evidence="1 2">
    <name type="scientific">Hymenoscyphus albidus</name>
    <dbReference type="NCBI Taxonomy" id="595503"/>
    <lineage>
        <taxon>Eukaryota</taxon>
        <taxon>Fungi</taxon>
        <taxon>Dikarya</taxon>
        <taxon>Ascomycota</taxon>
        <taxon>Pezizomycotina</taxon>
        <taxon>Leotiomycetes</taxon>
        <taxon>Helotiales</taxon>
        <taxon>Helotiaceae</taxon>
        <taxon>Hymenoscyphus</taxon>
    </lineage>
</organism>
<name>A0A9N9LHQ9_9HELO</name>
<reference evidence="1" key="1">
    <citation type="submission" date="2021-07" db="EMBL/GenBank/DDBJ databases">
        <authorList>
            <person name="Durling M."/>
        </authorList>
    </citation>
    <scope>NUCLEOTIDE SEQUENCE</scope>
</reference>